<keyword evidence="1" id="KW-0472">Membrane</keyword>
<dbReference type="EMBL" id="ML992541">
    <property type="protein sequence ID" value="KAF2218494.1"/>
    <property type="molecule type" value="Genomic_DNA"/>
</dbReference>
<evidence type="ECO:0000313" key="2">
    <source>
        <dbReference type="EMBL" id="KAF2218494.1"/>
    </source>
</evidence>
<keyword evidence="3" id="KW-1185">Reference proteome</keyword>
<reference evidence="3" key="1">
    <citation type="journal article" date="2020" name="Stud. Mycol.">
        <title>101 Dothideomycetes genomes: A test case for predicting lifestyles and emergence of pathogens.</title>
        <authorList>
            <person name="Haridas S."/>
            <person name="Albert R."/>
            <person name="Binder M."/>
            <person name="Bloem J."/>
            <person name="LaButti K."/>
            <person name="Salamov A."/>
            <person name="Andreopoulos B."/>
            <person name="Baker S."/>
            <person name="Barry K."/>
            <person name="Bills G."/>
            <person name="Bluhm B."/>
            <person name="Cannon C."/>
            <person name="Castanera R."/>
            <person name="Culley D."/>
            <person name="Daum C."/>
            <person name="Ezra D."/>
            <person name="Gonzalez J."/>
            <person name="Henrissat B."/>
            <person name="Kuo A."/>
            <person name="Liang C."/>
            <person name="Lipzen A."/>
            <person name="Lutzoni F."/>
            <person name="Magnuson J."/>
            <person name="Mondo S."/>
            <person name="Nolan M."/>
            <person name="Ohm R."/>
            <person name="Pangilinan J."/>
            <person name="Park H.-J."/>
            <person name="Ramirez L."/>
            <person name="Alfaro M."/>
            <person name="Sun H."/>
            <person name="Tritt A."/>
            <person name="Yoshinaga Y."/>
            <person name="Zwiers L.-H."/>
            <person name="Turgeon B."/>
            <person name="Goodwin S."/>
            <person name="Spatafora J."/>
            <person name="Crous P."/>
            <person name="Grigoriev I."/>
        </authorList>
    </citation>
    <scope>NUCLEOTIDE SEQUENCE [LARGE SCALE GENOMIC DNA]</scope>
    <source>
        <strain evidence="3">CECT 20119</strain>
    </source>
</reference>
<organism evidence="2 3">
    <name type="scientific">Elsinoe ampelina</name>
    <dbReference type="NCBI Taxonomy" id="302913"/>
    <lineage>
        <taxon>Eukaryota</taxon>
        <taxon>Fungi</taxon>
        <taxon>Dikarya</taxon>
        <taxon>Ascomycota</taxon>
        <taxon>Pezizomycotina</taxon>
        <taxon>Dothideomycetes</taxon>
        <taxon>Dothideomycetidae</taxon>
        <taxon>Myriangiales</taxon>
        <taxon>Elsinoaceae</taxon>
        <taxon>Elsinoe</taxon>
    </lineage>
</organism>
<dbReference type="Proteomes" id="UP000799538">
    <property type="component" value="Unassembled WGS sequence"/>
</dbReference>
<gene>
    <name evidence="2" type="ORF">BDZ85DRAFT_270219</name>
</gene>
<name>A0A6A6FYT4_9PEZI</name>
<protein>
    <submittedName>
        <fullName evidence="2">Uncharacterized protein</fullName>
    </submittedName>
</protein>
<proteinExistence type="predicted"/>
<dbReference type="AlphaFoldDB" id="A0A6A6FYT4"/>
<evidence type="ECO:0000313" key="3">
    <source>
        <dbReference type="Proteomes" id="UP000799538"/>
    </source>
</evidence>
<accession>A0A6A6FYT4</accession>
<keyword evidence="1" id="KW-0812">Transmembrane</keyword>
<feature type="transmembrane region" description="Helical" evidence="1">
    <location>
        <begin position="58"/>
        <end position="78"/>
    </location>
</feature>
<sequence length="84" mass="9482">MIFVKCDEITWFVCISPANGSHVSAIDNLFRHSSIRKRRPLISPPTIEPMSVPYSRSVSFYCHLFVLAALFGLFVRVVNSSPPQ</sequence>
<evidence type="ECO:0000256" key="1">
    <source>
        <dbReference type="SAM" id="Phobius"/>
    </source>
</evidence>
<keyword evidence="1" id="KW-1133">Transmembrane helix</keyword>